<dbReference type="CDD" id="cd07344">
    <property type="entry name" value="M48_yhfN_like"/>
    <property type="match status" value="1"/>
</dbReference>
<dbReference type="Pfam" id="PF01863">
    <property type="entry name" value="YgjP-like"/>
    <property type="match status" value="1"/>
</dbReference>
<gene>
    <name evidence="2" type="ORF">SDC9_211978</name>
</gene>
<accession>A0A645JLG9</accession>
<feature type="domain" description="YgjP-like metallopeptidase" evidence="1">
    <location>
        <begin position="11"/>
        <end position="115"/>
    </location>
</feature>
<dbReference type="PANTHER" id="PTHR30399:SF1">
    <property type="entry name" value="UTP PYROPHOSPHATASE"/>
    <property type="match status" value="1"/>
</dbReference>
<dbReference type="PANTHER" id="PTHR30399">
    <property type="entry name" value="UNCHARACTERIZED PROTEIN YGJP"/>
    <property type="match status" value="1"/>
</dbReference>
<comment type="caution">
    <text evidence="2">The sequence shown here is derived from an EMBL/GenBank/DDBJ whole genome shotgun (WGS) entry which is preliminary data.</text>
</comment>
<dbReference type="EMBL" id="VSSQ01144741">
    <property type="protein sequence ID" value="MPN64207.1"/>
    <property type="molecule type" value="Genomic_DNA"/>
</dbReference>
<reference evidence="2" key="1">
    <citation type="submission" date="2019-08" db="EMBL/GenBank/DDBJ databases">
        <authorList>
            <person name="Kucharzyk K."/>
            <person name="Murdoch R.W."/>
            <person name="Higgins S."/>
            <person name="Loffler F."/>
        </authorList>
    </citation>
    <scope>NUCLEOTIDE SEQUENCE</scope>
</reference>
<evidence type="ECO:0000259" key="1">
    <source>
        <dbReference type="Pfam" id="PF01863"/>
    </source>
</evidence>
<proteinExistence type="predicted"/>
<dbReference type="InterPro" id="IPR053136">
    <property type="entry name" value="UTP_pyrophosphatase-like"/>
</dbReference>
<dbReference type="AlphaFoldDB" id="A0A645JLG9"/>
<name>A0A645JLG9_9ZZZZ</name>
<dbReference type="Gene3D" id="3.30.2010.10">
    <property type="entry name" value="Metalloproteases ('zincins'), catalytic domain"/>
    <property type="match status" value="1"/>
</dbReference>
<organism evidence="2">
    <name type="scientific">bioreactor metagenome</name>
    <dbReference type="NCBI Taxonomy" id="1076179"/>
    <lineage>
        <taxon>unclassified sequences</taxon>
        <taxon>metagenomes</taxon>
        <taxon>ecological metagenomes</taxon>
    </lineage>
</organism>
<sequence length="135" mass="15869">MPQRSDLSLPENQLFIKKSITTVLRIEAKRMLPQKTASFAREHGLHYRGIKINSSKGRWGSCSAQKNINFSLFLMLLPERLINYVILHELAHTVEMNHGEKFWLLLDRLCDGKARELGREVKKFRPEWYDFLVLD</sequence>
<evidence type="ECO:0000313" key="2">
    <source>
        <dbReference type="EMBL" id="MPN64207.1"/>
    </source>
</evidence>
<protein>
    <recommendedName>
        <fullName evidence="1">YgjP-like metallopeptidase domain-containing protein</fullName>
    </recommendedName>
</protein>
<dbReference type="InterPro" id="IPR002725">
    <property type="entry name" value="YgjP-like_metallopeptidase"/>
</dbReference>